<name>A0A8S1PG22_9CILI</name>
<sequence>MVHKIMTSLKQFRRVFEAQKLGRQFFGLINMGIYIINIWIKMEILIVE</sequence>
<keyword evidence="3" id="KW-1185">Reference proteome</keyword>
<comment type="caution">
    <text evidence="2">The sequence shown here is derived from an EMBL/GenBank/DDBJ whole genome shotgun (WGS) entry which is preliminary data.</text>
</comment>
<evidence type="ECO:0000256" key="1">
    <source>
        <dbReference type="SAM" id="Phobius"/>
    </source>
</evidence>
<accession>A0A8S1PG22</accession>
<keyword evidence="1" id="KW-1133">Transmembrane helix</keyword>
<keyword evidence="1" id="KW-0812">Transmembrane</keyword>
<feature type="transmembrane region" description="Helical" evidence="1">
    <location>
        <begin position="21"/>
        <end position="40"/>
    </location>
</feature>
<evidence type="ECO:0000313" key="3">
    <source>
        <dbReference type="Proteomes" id="UP000692954"/>
    </source>
</evidence>
<evidence type="ECO:0000313" key="2">
    <source>
        <dbReference type="EMBL" id="CAD8102270.1"/>
    </source>
</evidence>
<reference evidence="2" key="1">
    <citation type="submission" date="2021-01" db="EMBL/GenBank/DDBJ databases">
        <authorList>
            <consortium name="Genoscope - CEA"/>
            <person name="William W."/>
        </authorList>
    </citation>
    <scope>NUCLEOTIDE SEQUENCE</scope>
</reference>
<organism evidence="2 3">
    <name type="scientific">Paramecium sonneborni</name>
    <dbReference type="NCBI Taxonomy" id="65129"/>
    <lineage>
        <taxon>Eukaryota</taxon>
        <taxon>Sar</taxon>
        <taxon>Alveolata</taxon>
        <taxon>Ciliophora</taxon>
        <taxon>Intramacronucleata</taxon>
        <taxon>Oligohymenophorea</taxon>
        <taxon>Peniculida</taxon>
        <taxon>Parameciidae</taxon>
        <taxon>Paramecium</taxon>
    </lineage>
</organism>
<keyword evidence="1" id="KW-0472">Membrane</keyword>
<dbReference type="EMBL" id="CAJJDN010000077">
    <property type="protein sequence ID" value="CAD8102270.1"/>
    <property type="molecule type" value="Genomic_DNA"/>
</dbReference>
<proteinExistence type="predicted"/>
<gene>
    <name evidence="2" type="ORF">PSON_ATCC_30995.1.T0770177</name>
</gene>
<protein>
    <submittedName>
        <fullName evidence="2">Uncharacterized protein</fullName>
    </submittedName>
</protein>
<dbReference type="AlphaFoldDB" id="A0A8S1PG22"/>
<dbReference type="Proteomes" id="UP000692954">
    <property type="component" value="Unassembled WGS sequence"/>
</dbReference>